<reference evidence="1 2" key="1">
    <citation type="submission" date="2021-06" db="EMBL/GenBank/DDBJ databases">
        <title>Caerostris extrusa draft genome.</title>
        <authorList>
            <person name="Kono N."/>
            <person name="Arakawa K."/>
        </authorList>
    </citation>
    <scope>NUCLEOTIDE SEQUENCE [LARGE SCALE GENOMIC DNA]</scope>
</reference>
<proteinExistence type="predicted"/>
<dbReference type="Proteomes" id="UP001054945">
    <property type="component" value="Unassembled WGS sequence"/>
</dbReference>
<evidence type="ECO:0000313" key="1">
    <source>
        <dbReference type="EMBL" id="GIY67024.1"/>
    </source>
</evidence>
<sequence length="89" mass="10216">MGCRYGCSCEKNRLLITGPPRCCCHRLTAAWLRHHPHPSTAWCHFYHVSPLRLKTLKDHTPDKHKTSGINICCSTMFSPETFPRLLQAL</sequence>
<dbReference type="EMBL" id="BPLR01014188">
    <property type="protein sequence ID" value="GIY67024.1"/>
    <property type="molecule type" value="Genomic_DNA"/>
</dbReference>
<comment type="caution">
    <text evidence="1">The sequence shown here is derived from an EMBL/GenBank/DDBJ whole genome shotgun (WGS) entry which is preliminary data.</text>
</comment>
<keyword evidence="2" id="KW-1185">Reference proteome</keyword>
<evidence type="ECO:0000313" key="2">
    <source>
        <dbReference type="Proteomes" id="UP001054945"/>
    </source>
</evidence>
<organism evidence="1 2">
    <name type="scientific">Caerostris extrusa</name>
    <name type="common">Bark spider</name>
    <name type="synonym">Caerostris bankana</name>
    <dbReference type="NCBI Taxonomy" id="172846"/>
    <lineage>
        <taxon>Eukaryota</taxon>
        <taxon>Metazoa</taxon>
        <taxon>Ecdysozoa</taxon>
        <taxon>Arthropoda</taxon>
        <taxon>Chelicerata</taxon>
        <taxon>Arachnida</taxon>
        <taxon>Araneae</taxon>
        <taxon>Araneomorphae</taxon>
        <taxon>Entelegynae</taxon>
        <taxon>Araneoidea</taxon>
        <taxon>Araneidae</taxon>
        <taxon>Caerostris</taxon>
    </lineage>
</organism>
<protein>
    <submittedName>
        <fullName evidence="1">Uncharacterized protein</fullName>
    </submittedName>
</protein>
<dbReference type="AlphaFoldDB" id="A0AAV4VBJ6"/>
<gene>
    <name evidence="1" type="ORF">CEXT_745291</name>
</gene>
<name>A0AAV4VBJ6_CAEEX</name>
<accession>A0AAV4VBJ6</accession>